<dbReference type="CDD" id="cd05121">
    <property type="entry name" value="ABC1_ADCK3-like"/>
    <property type="match status" value="1"/>
</dbReference>
<gene>
    <name evidence="3" type="ORF">FHX39_003916</name>
</gene>
<sequence>MSDIGGVLIHQRRRVVEIVDVFARYGFTQLASVFGAATGDEPSRFPLHRAGLRIAGLADPELVAMTTGERLRAALAELGTTWVKLGQMLSLRADLVGADIAAALSGLQSTVPADAPGLATATVESDLGHPVSILFSAFSDEPLASGSVAQVHAATLHDGTEVVVKVLHHDADRKVRGDVELMKVLARSVESLDPALARYNPVAIVAEFSDLMTGAVDFTYELANLQQIGANLAVEPDIVVPQAYPELSTARVLTMTRIHGGPVDSRASLEAYGWTVERFVQRTSDVFLAMIFRDGMFHADPHPGNFLVVDAGHLAVLDFGDVGYLTPSRRLDFQALLLAISERDAGDFTHALMAVTRASVEVDEDVVQGDVEEWMQRWLGGGVSEQDLGPALENLLVLIREDHLTFPSDLLMPLRVLLRLQGLGLQLGSTVPLDDMLRPYLTQMLADRYKPAALLKQARRTLRSWERLLGPLPDELAGLAVRLRREGAQVDVKVHDPDEVIDKLIDGLLASASIVGASQLLSRRTPPTVQDFSVPGVAVGVLAAYTWRRLQVRRVSHKPLRNRVVGLISRRF</sequence>
<proteinExistence type="inferred from homology"/>
<name>A0A7W5JZ07_9ACTN</name>
<dbReference type="Proteomes" id="UP000565572">
    <property type="component" value="Unassembled WGS sequence"/>
</dbReference>
<dbReference type="InterPro" id="IPR004147">
    <property type="entry name" value="ABC1_dom"/>
</dbReference>
<dbReference type="AlphaFoldDB" id="A0A7W5JZ07"/>
<evidence type="ECO:0000313" key="3">
    <source>
        <dbReference type="EMBL" id="MBB3328919.1"/>
    </source>
</evidence>
<evidence type="ECO:0000259" key="2">
    <source>
        <dbReference type="Pfam" id="PF03109"/>
    </source>
</evidence>
<accession>A0A7W5JZ07</accession>
<keyword evidence="3" id="KW-0830">Ubiquinone</keyword>
<reference evidence="3 4" key="1">
    <citation type="submission" date="2020-08" db="EMBL/GenBank/DDBJ databases">
        <title>Sequencing the genomes of 1000 actinobacteria strains.</title>
        <authorList>
            <person name="Klenk H.-P."/>
        </authorList>
    </citation>
    <scope>NUCLEOTIDE SEQUENCE [LARGE SCALE GENOMIC DNA]</scope>
    <source>
        <strain evidence="3 4">DSM 11053</strain>
    </source>
</reference>
<dbReference type="PANTHER" id="PTHR10566:SF113">
    <property type="entry name" value="PROTEIN ACTIVITY OF BC1 COMPLEX KINASE 7, CHLOROPLASTIC"/>
    <property type="match status" value="1"/>
</dbReference>
<evidence type="ECO:0000256" key="1">
    <source>
        <dbReference type="ARBA" id="ARBA00009670"/>
    </source>
</evidence>
<comment type="caution">
    <text evidence="3">The sequence shown here is derived from an EMBL/GenBank/DDBJ whole genome shotgun (WGS) entry which is preliminary data.</text>
</comment>
<dbReference type="Pfam" id="PF03109">
    <property type="entry name" value="ABC1"/>
    <property type="match status" value="1"/>
</dbReference>
<dbReference type="EMBL" id="JACHZG010000006">
    <property type="protein sequence ID" value="MBB3328919.1"/>
    <property type="molecule type" value="Genomic_DNA"/>
</dbReference>
<dbReference type="PANTHER" id="PTHR10566">
    <property type="entry name" value="CHAPERONE-ACTIVITY OF BC1 COMPLEX CABC1 -RELATED"/>
    <property type="match status" value="1"/>
</dbReference>
<comment type="similarity">
    <text evidence="1">Belongs to the protein kinase superfamily. ADCK protein kinase family.</text>
</comment>
<protein>
    <submittedName>
        <fullName evidence="3">Ubiquinone biosynthesis protein</fullName>
    </submittedName>
</protein>
<evidence type="ECO:0000313" key="4">
    <source>
        <dbReference type="Proteomes" id="UP000565572"/>
    </source>
</evidence>
<dbReference type="InterPro" id="IPR011009">
    <property type="entry name" value="Kinase-like_dom_sf"/>
</dbReference>
<feature type="domain" description="ABC1 atypical kinase-like" evidence="2">
    <location>
        <begin position="107"/>
        <end position="346"/>
    </location>
</feature>
<organism evidence="3 4">
    <name type="scientific">Microlunatus antarcticus</name>
    <dbReference type="NCBI Taxonomy" id="53388"/>
    <lineage>
        <taxon>Bacteria</taxon>
        <taxon>Bacillati</taxon>
        <taxon>Actinomycetota</taxon>
        <taxon>Actinomycetes</taxon>
        <taxon>Propionibacteriales</taxon>
        <taxon>Propionibacteriaceae</taxon>
        <taxon>Microlunatus</taxon>
    </lineage>
</organism>
<dbReference type="RefSeq" id="WP_183342295.1">
    <property type="nucleotide sequence ID" value="NZ_JACHZG010000006.1"/>
</dbReference>
<dbReference type="InterPro" id="IPR050154">
    <property type="entry name" value="UbiB_kinase"/>
</dbReference>
<dbReference type="SUPFAM" id="SSF56112">
    <property type="entry name" value="Protein kinase-like (PK-like)"/>
    <property type="match status" value="1"/>
</dbReference>
<keyword evidence="4" id="KW-1185">Reference proteome</keyword>